<evidence type="ECO:0000259" key="2">
    <source>
        <dbReference type="PROSITE" id="PS50109"/>
    </source>
</evidence>
<comment type="caution">
    <text evidence="4">The sequence shown here is derived from an EMBL/GenBank/DDBJ whole genome shotgun (WGS) entry which is preliminary data.</text>
</comment>
<name>X0VMA4_9ZZZZ</name>
<gene>
    <name evidence="4" type="ORF">S01H1_35543</name>
</gene>
<dbReference type="Gene3D" id="3.40.50.2300">
    <property type="match status" value="1"/>
</dbReference>
<dbReference type="AlphaFoldDB" id="X0VMA4"/>
<dbReference type="PRINTS" id="PR00344">
    <property type="entry name" value="BCTRLSENSOR"/>
</dbReference>
<feature type="non-terminal residue" evidence="4">
    <location>
        <position position="1"/>
    </location>
</feature>
<sequence length="271" mass="29802">RFGGSGLGLSISKRLIELHGGRIWVESQEGVGTTFFFRLPTTSLQATGGEYSRWLDRAWEFVERTHPPMAPKTVVNPRIVVMDPGRSVRRLVERYMEGVEAVSVDSFEAAVQELERSPSLALLVNGPSVSRDLERLGAAENLPDGTLCIICSVPGARSWSQELGASDILIKPIATAEVLDALSRLNVDSGTVLIVDDEPDALQLFGRMLASTGGRYRVLLARDGAEALQVLGEHKPDAILLDLVMPNVDGFEFLERRARNQEWRDIPLIIT</sequence>
<keyword evidence="1" id="KW-0597">Phosphoprotein</keyword>
<dbReference type="InterPro" id="IPR011006">
    <property type="entry name" value="CheY-like_superfamily"/>
</dbReference>
<evidence type="ECO:0000259" key="3">
    <source>
        <dbReference type="PROSITE" id="PS50110"/>
    </source>
</evidence>
<dbReference type="SUPFAM" id="SSF55874">
    <property type="entry name" value="ATPase domain of HSP90 chaperone/DNA topoisomerase II/histidine kinase"/>
    <property type="match status" value="1"/>
</dbReference>
<dbReference type="PANTHER" id="PTHR45339:SF5">
    <property type="entry name" value="HISTIDINE KINASE"/>
    <property type="match status" value="1"/>
</dbReference>
<dbReference type="SUPFAM" id="SSF52172">
    <property type="entry name" value="CheY-like"/>
    <property type="match status" value="2"/>
</dbReference>
<dbReference type="InterPro" id="IPR036890">
    <property type="entry name" value="HATPase_C_sf"/>
</dbReference>
<dbReference type="Pfam" id="PF02518">
    <property type="entry name" value="HATPase_c"/>
    <property type="match status" value="1"/>
</dbReference>
<dbReference type="Pfam" id="PF00072">
    <property type="entry name" value="Response_reg"/>
    <property type="match status" value="1"/>
</dbReference>
<dbReference type="InterPro" id="IPR004358">
    <property type="entry name" value="Sig_transdc_His_kin-like_C"/>
</dbReference>
<feature type="domain" description="Response regulatory" evidence="3">
    <location>
        <begin position="191"/>
        <end position="271"/>
    </location>
</feature>
<dbReference type="PROSITE" id="PS50110">
    <property type="entry name" value="RESPONSE_REGULATORY"/>
    <property type="match status" value="1"/>
</dbReference>
<dbReference type="GO" id="GO:0016772">
    <property type="term" value="F:transferase activity, transferring phosphorus-containing groups"/>
    <property type="evidence" value="ECO:0007669"/>
    <property type="project" value="InterPro"/>
</dbReference>
<dbReference type="PROSITE" id="PS50109">
    <property type="entry name" value="HIS_KIN"/>
    <property type="match status" value="1"/>
</dbReference>
<dbReference type="InterPro" id="IPR001789">
    <property type="entry name" value="Sig_transdc_resp-reg_receiver"/>
</dbReference>
<protein>
    <recommendedName>
        <fullName evidence="5">Response regulatory domain-containing protein</fullName>
    </recommendedName>
</protein>
<feature type="domain" description="Histidine kinase" evidence="2">
    <location>
        <begin position="1"/>
        <end position="43"/>
    </location>
</feature>
<dbReference type="GO" id="GO:0000160">
    <property type="term" value="P:phosphorelay signal transduction system"/>
    <property type="evidence" value="ECO:0007669"/>
    <property type="project" value="InterPro"/>
</dbReference>
<dbReference type="PANTHER" id="PTHR45339">
    <property type="entry name" value="HYBRID SIGNAL TRANSDUCTION HISTIDINE KINASE J"/>
    <property type="match status" value="1"/>
</dbReference>
<evidence type="ECO:0000313" key="4">
    <source>
        <dbReference type="EMBL" id="GAG12327.1"/>
    </source>
</evidence>
<proteinExistence type="predicted"/>
<accession>X0VMA4</accession>
<dbReference type="InterPro" id="IPR003594">
    <property type="entry name" value="HATPase_dom"/>
</dbReference>
<organism evidence="4">
    <name type="scientific">marine sediment metagenome</name>
    <dbReference type="NCBI Taxonomy" id="412755"/>
    <lineage>
        <taxon>unclassified sequences</taxon>
        <taxon>metagenomes</taxon>
        <taxon>ecological metagenomes</taxon>
    </lineage>
</organism>
<evidence type="ECO:0000256" key="1">
    <source>
        <dbReference type="ARBA" id="ARBA00022553"/>
    </source>
</evidence>
<reference evidence="4" key="1">
    <citation type="journal article" date="2014" name="Front. Microbiol.">
        <title>High frequency of phylogenetically diverse reductive dehalogenase-homologous genes in deep subseafloor sedimentary metagenomes.</title>
        <authorList>
            <person name="Kawai M."/>
            <person name="Futagami T."/>
            <person name="Toyoda A."/>
            <person name="Takaki Y."/>
            <person name="Nishi S."/>
            <person name="Hori S."/>
            <person name="Arai W."/>
            <person name="Tsubouchi T."/>
            <person name="Morono Y."/>
            <person name="Uchiyama I."/>
            <person name="Ito T."/>
            <person name="Fujiyama A."/>
            <person name="Inagaki F."/>
            <person name="Takami H."/>
        </authorList>
    </citation>
    <scope>NUCLEOTIDE SEQUENCE</scope>
    <source>
        <strain evidence="4">Expedition CK06-06</strain>
    </source>
</reference>
<dbReference type="Gene3D" id="3.30.565.10">
    <property type="entry name" value="Histidine kinase-like ATPase, C-terminal domain"/>
    <property type="match status" value="1"/>
</dbReference>
<evidence type="ECO:0008006" key="5">
    <source>
        <dbReference type="Google" id="ProtNLM"/>
    </source>
</evidence>
<dbReference type="EMBL" id="BARS01022213">
    <property type="protein sequence ID" value="GAG12327.1"/>
    <property type="molecule type" value="Genomic_DNA"/>
</dbReference>
<feature type="non-terminal residue" evidence="4">
    <location>
        <position position="271"/>
    </location>
</feature>
<dbReference type="InterPro" id="IPR005467">
    <property type="entry name" value="His_kinase_dom"/>
</dbReference>